<feature type="region of interest" description="Disordered" evidence="1">
    <location>
        <begin position="776"/>
        <end position="824"/>
    </location>
</feature>
<evidence type="ECO:0000313" key="8">
    <source>
        <dbReference type="RefSeq" id="XP_021084571.1"/>
    </source>
</evidence>
<feature type="compositionally biased region" description="Basic and acidic residues" evidence="1">
    <location>
        <begin position="1307"/>
        <end position="1319"/>
    </location>
</feature>
<protein>
    <submittedName>
        <fullName evidence="3 4">Uncharacterized protein KIAA1551 homolog</fullName>
    </submittedName>
</protein>
<feature type="compositionally biased region" description="Basic and acidic residues" evidence="1">
    <location>
        <begin position="1078"/>
        <end position="1088"/>
    </location>
</feature>
<feature type="compositionally biased region" description="Basic and acidic residues" evidence="1">
    <location>
        <begin position="1447"/>
        <end position="1461"/>
    </location>
</feature>
<feature type="region of interest" description="Disordered" evidence="1">
    <location>
        <begin position="1225"/>
        <end position="1249"/>
    </location>
</feature>
<feature type="compositionally biased region" description="Basic and acidic residues" evidence="1">
    <location>
        <begin position="776"/>
        <end position="791"/>
    </location>
</feature>
<dbReference type="RefSeq" id="XP_012970982.1">
    <property type="nucleotide sequence ID" value="XM_013115528.2"/>
</dbReference>
<dbReference type="RefSeq" id="XP_021084568.1">
    <property type="nucleotide sequence ID" value="XM_021228909.1"/>
</dbReference>
<feature type="region of interest" description="Disordered" evidence="1">
    <location>
        <begin position="1"/>
        <end position="22"/>
    </location>
</feature>
<name>A0A1U8BUP0_MESAU</name>
<dbReference type="RefSeq" id="XP_021084569.1">
    <property type="nucleotide sequence ID" value="XM_021228910.1"/>
</dbReference>
<dbReference type="CTD" id="55196"/>
<dbReference type="PANTHER" id="PTHR21604">
    <property type="entry name" value="RETROELEMENT SILENCING FACTOR 1"/>
    <property type="match status" value="1"/>
</dbReference>
<gene>
    <name evidence="3 4 5 6 7 8" type="primary">Kiaa1551</name>
</gene>
<dbReference type="eggNOG" id="ENOG502S9FU">
    <property type="taxonomic scope" value="Eukaryota"/>
</dbReference>
<dbReference type="Pfam" id="PF15395">
    <property type="entry name" value="DUF4617"/>
    <property type="match status" value="1"/>
</dbReference>
<feature type="region of interest" description="Disordered" evidence="1">
    <location>
        <begin position="1078"/>
        <end position="1149"/>
    </location>
</feature>
<feature type="region of interest" description="Disordered" evidence="1">
    <location>
        <begin position="1261"/>
        <end position="1345"/>
    </location>
</feature>
<dbReference type="GO" id="GO:0005634">
    <property type="term" value="C:nucleus"/>
    <property type="evidence" value="ECO:0007669"/>
    <property type="project" value="TreeGrafter"/>
</dbReference>
<organism evidence="2 4">
    <name type="scientific">Mesocricetus auratus</name>
    <name type="common">Golden hamster</name>
    <dbReference type="NCBI Taxonomy" id="10036"/>
    <lineage>
        <taxon>Eukaryota</taxon>
        <taxon>Metazoa</taxon>
        <taxon>Chordata</taxon>
        <taxon>Craniata</taxon>
        <taxon>Vertebrata</taxon>
        <taxon>Euteleostomi</taxon>
        <taxon>Mammalia</taxon>
        <taxon>Eutheria</taxon>
        <taxon>Euarchontoglires</taxon>
        <taxon>Glires</taxon>
        <taxon>Rodentia</taxon>
        <taxon>Myomorpha</taxon>
        <taxon>Muroidea</taxon>
        <taxon>Cricetidae</taxon>
        <taxon>Cricetinae</taxon>
        <taxon>Mesocricetus</taxon>
    </lineage>
</organism>
<dbReference type="InterPro" id="IPR027866">
    <property type="entry name" value="RESF1"/>
</dbReference>
<dbReference type="GeneID" id="101841619"/>
<dbReference type="RefSeq" id="XP_005073010.1">
    <property type="nucleotide sequence ID" value="XM_005072953.3"/>
</dbReference>
<feature type="compositionally biased region" description="Polar residues" evidence="1">
    <location>
        <begin position="1090"/>
        <end position="1110"/>
    </location>
</feature>
<sequence length="1544" mass="171679">MNWNAKPENAAPNPQYSKSQSSLLQQLLLPSSTTQSSFTCLPHNQDACMYPTNSNSVSQPLLNVRSYVTPPISVSNMHNRTIVASQTSVERVTYTHVKADQQPNHNLQAVSSGVTQNAWMNSAMRNFMPSHSEATMTHTPDGGTNMPYMHAPQSQLVTSDTYSVQLQMTPSNSVRGPVTYQGNYQGNQGLNHSIPDELVGWTQCTSNELTYPDYRSPPKQYPYLPQSFVQDTSVQKQNFVSSTSLQVKNNQLPPSTQTLPSKHPVPVSSYQYATETSKRLPLPPYSCRYGSQHVQNSQSVSRHLPVEVPQSSEMHSSEKKKDAYKVFQQQWPNASKNVSTIGKFCELKINTKQSYNDSAGSSGNGVQTLVQNNQEERKYSYNPNTNQIVDTNVTKEKLVRDIKTLVEIKKKFSELARKIKINKNLLMAAGCSKTANTSYTEPTQHSEFSPKVMSAKRDSQCSMELLATCLSLWKNQPPKTTEENVPKPLEEKQYNAPRASTTAVGRSNTMNEVHVKNFCSGVRNSQKITTSSQTALSVLTPIYESSDVAVGKGTELQIAVVSPLILSDVNTVPGKELAPEVVPETVYPVVKEGSVCIIQNQQAGNGTVTTALPFDVTGAVASTTVSAELTLPVHKEKQHKPTQSDLDIADSSLGKHSSLGAEALPNPSDSTIVSEPVLQIESICSLAEGDVSYNSQIAEIFNSLQNEPQKPSPNQVINSHQEKQVDSIAENKDCSFQEDTCVQGTNGPHEVPEQPEILEPLQAASNEYVEANREILEEGSKEDTEEKETTKDMCLPAAVQQDPQPQETERASSKSGHSLPAVNEINDENEPVSYLHDQLSELLKEFPYGIETTARPEVYVGRQKTHEILGSQTGSKTGSMSGNSTDQIKVTLLNAEQIKELFPEEDLGKLEEPKNTKVIAEVKSLCNSQVPRKESNDPGMLDKEKDKIHCCALGWLSMVYEGVPQCHCNSMEEKEKDQCSLEFTNCKQEEQTCNSGITIFEINPISSNLKSSLIQEAEKGHFSDIHGEKIKTSETKDSSSPRVEQELTDHFSVTCYQKDKDISKTKQDSSLKIEQKMKNLSSKCDKPNPLKSNKIPSPETFNVVTSNSGKNMPAFPKQDSQESLSKKHIAQDSDPIKGHEGLLPSKDPCRRNSFLVQSVSPEKKKLKFKSGSSKLKYFEKRKNDHVLTPDVEIKKKKYEKQEQNKNAGSTLKLCSTLTESNESACAKEKIVTNSEPSDSKGNSSKSTKVITLQEYLQRQKDKHVMGNNASKNVENVPCDSEHIKSSKHSASPSWGKLIEGQGVSAETSKEAEHNSTSRDKNRKTHHSEEARTYSVSNSKGKFDKKHPEKAYIDKTKLERLTNMSVKSSQLPLQVKEQRKQYLNRVAFKCTERESICLTKLDSASKKLSKEKEKSRACTPMTKNDKHKPMLEFKLCPDVLLKNASSGDKQDDPRAGPEKEKAPVQVSGIKTTKEDWLKCIPTRTKIPESSQEIDRAESRLSKRSFSADEFEMLQNPVKDSNVMFRTYKKMYLEKRSRSLGSSPVK</sequence>
<evidence type="ECO:0000313" key="6">
    <source>
        <dbReference type="RefSeq" id="XP_021084569.1"/>
    </source>
</evidence>
<evidence type="ECO:0000313" key="4">
    <source>
        <dbReference type="RefSeq" id="XP_012970982.1"/>
    </source>
</evidence>
<dbReference type="RefSeq" id="XP_021084571.1">
    <property type="nucleotide sequence ID" value="XM_021228912.1"/>
</dbReference>
<feature type="region of interest" description="Disordered" evidence="1">
    <location>
        <begin position="635"/>
        <end position="668"/>
    </location>
</feature>
<evidence type="ECO:0000313" key="3">
    <source>
        <dbReference type="RefSeq" id="XP_005073010.1"/>
    </source>
</evidence>
<feature type="compositionally biased region" description="Polar residues" evidence="1">
    <location>
        <begin position="1231"/>
        <end position="1249"/>
    </location>
</feature>
<evidence type="ECO:0000313" key="2">
    <source>
        <dbReference type="Proteomes" id="UP000886700"/>
    </source>
</evidence>
<feature type="region of interest" description="Disordered" evidence="1">
    <location>
        <begin position="1443"/>
        <end position="1466"/>
    </location>
</feature>
<evidence type="ECO:0000256" key="1">
    <source>
        <dbReference type="SAM" id="MobiDB-lite"/>
    </source>
</evidence>
<dbReference type="KEGG" id="maua:101841619"/>
<keyword evidence="2" id="KW-1185">Reference proteome</keyword>
<dbReference type="Proteomes" id="UP000886700">
    <property type="component" value="Unplaced"/>
</dbReference>
<feature type="compositionally biased region" description="Basic and acidic residues" evidence="1">
    <location>
        <begin position="1129"/>
        <end position="1140"/>
    </location>
</feature>
<proteinExistence type="predicted"/>
<reference evidence="3 4" key="1">
    <citation type="submission" date="2025-04" db="UniProtKB">
        <authorList>
            <consortium name="RefSeq"/>
        </authorList>
    </citation>
    <scope>IDENTIFICATION</scope>
</reference>
<evidence type="ECO:0000313" key="5">
    <source>
        <dbReference type="RefSeq" id="XP_021084568.1"/>
    </source>
</evidence>
<dbReference type="PANTHER" id="PTHR21604:SF0">
    <property type="entry name" value="RETROELEMENT SILENCING FACTOR 1"/>
    <property type="match status" value="1"/>
</dbReference>
<accession>A0A1U8BUP0</accession>
<dbReference type="GO" id="GO:1990226">
    <property type="term" value="F:histone methyltransferase binding"/>
    <property type="evidence" value="ECO:0007669"/>
    <property type="project" value="TreeGrafter"/>
</dbReference>
<dbReference type="RefSeq" id="XP_021084570.1">
    <property type="nucleotide sequence ID" value="XM_021228911.1"/>
</dbReference>
<dbReference type="OrthoDB" id="9909281at2759"/>
<evidence type="ECO:0000313" key="7">
    <source>
        <dbReference type="RefSeq" id="XP_021084570.1"/>
    </source>
</evidence>
<dbReference type="STRING" id="10036.ENSMAUP00000015458"/>